<name>A0A445GHY2_GLYSO</name>
<dbReference type="SMART" id="SM00255">
    <property type="entry name" value="TIR"/>
    <property type="match status" value="1"/>
</dbReference>
<accession>A0A445GHY2</accession>
<sequence>MALGSCSSSFNYDVFLSFRGADTRHGFTGNLYKALDDRGIYTFIDDEELQSGEEITPALLKAIQDSRIAITVDPSDVRHQEGSYGEALAKHEERFNHNMEKLEYWKKALHQVANLSGFHFKHGNLTSSLTLPYSPSRPSFSSSDRIPEIGNKEAGTEKAMVTISKPEV</sequence>
<feature type="region of interest" description="Disordered" evidence="2">
    <location>
        <begin position="133"/>
        <end position="168"/>
    </location>
</feature>
<dbReference type="EMBL" id="QZWG01000016">
    <property type="protein sequence ID" value="RZB60824.1"/>
    <property type="molecule type" value="Genomic_DNA"/>
</dbReference>
<evidence type="ECO:0000313" key="5">
    <source>
        <dbReference type="Proteomes" id="UP000289340"/>
    </source>
</evidence>
<dbReference type="Gene3D" id="3.40.50.10140">
    <property type="entry name" value="Toll/interleukin-1 receptor homology (TIR) domain"/>
    <property type="match status" value="2"/>
</dbReference>
<keyword evidence="5" id="KW-1185">Reference proteome</keyword>
<evidence type="ECO:0000256" key="1">
    <source>
        <dbReference type="ARBA" id="ARBA00023027"/>
    </source>
</evidence>
<dbReference type="InterPro" id="IPR035897">
    <property type="entry name" value="Toll_tir_struct_dom_sf"/>
</dbReference>
<dbReference type="Pfam" id="PF01582">
    <property type="entry name" value="TIR"/>
    <property type="match status" value="1"/>
</dbReference>
<dbReference type="PANTHER" id="PTHR32009">
    <property type="entry name" value="TMV RESISTANCE PROTEIN N-LIKE"/>
    <property type="match status" value="1"/>
</dbReference>
<dbReference type="GO" id="GO:0007165">
    <property type="term" value="P:signal transduction"/>
    <property type="evidence" value="ECO:0007669"/>
    <property type="project" value="InterPro"/>
</dbReference>
<reference evidence="4 5" key="1">
    <citation type="submission" date="2018-09" db="EMBL/GenBank/DDBJ databases">
        <title>A high-quality reference genome of wild soybean provides a powerful tool to mine soybean genomes.</title>
        <authorList>
            <person name="Xie M."/>
            <person name="Chung C.Y.L."/>
            <person name="Li M.-W."/>
            <person name="Wong F.-L."/>
            <person name="Chan T.-F."/>
            <person name="Lam H.-M."/>
        </authorList>
    </citation>
    <scope>NUCLEOTIDE SEQUENCE [LARGE SCALE GENOMIC DNA]</scope>
    <source>
        <strain evidence="5">cv. W05</strain>
        <tissue evidence="4">Hypocotyl of etiolated seedlings</tissue>
    </source>
</reference>
<evidence type="ECO:0000259" key="3">
    <source>
        <dbReference type="PROSITE" id="PS50104"/>
    </source>
</evidence>
<dbReference type="PANTHER" id="PTHR32009:SF144">
    <property type="entry name" value="RESISTANCE PROTEIN (TIR-NBS-LRR CLASS), PUTATIVE-RELATED"/>
    <property type="match status" value="1"/>
</dbReference>
<dbReference type="Proteomes" id="UP000289340">
    <property type="component" value="Chromosome 16"/>
</dbReference>
<gene>
    <name evidence="4" type="ORF">D0Y65_043546</name>
</gene>
<evidence type="ECO:0000313" key="4">
    <source>
        <dbReference type="EMBL" id="RZB60824.1"/>
    </source>
</evidence>
<dbReference type="SUPFAM" id="SSF52200">
    <property type="entry name" value="Toll/Interleukin receptor TIR domain"/>
    <property type="match status" value="1"/>
</dbReference>
<feature type="domain" description="TIR" evidence="3">
    <location>
        <begin position="10"/>
        <end position="149"/>
    </location>
</feature>
<feature type="compositionally biased region" description="Basic and acidic residues" evidence="2">
    <location>
        <begin position="145"/>
        <end position="156"/>
    </location>
</feature>
<organism evidence="4 5">
    <name type="scientific">Glycine soja</name>
    <name type="common">Wild soybean</name>
    <dbReference type="NCBI Taxonomy" id="3848"/>
    <lineage>
        <taxon>Eukaryota</taxon>
        <taxon>Viridiplantae</taxon>
        <taxon>Streptophyta</taxon>
        <taxon>Embryophyta</taxon>
        <taxon>Tracheophyta</taxon>
        <taxon>Spermatophyta</taxon>
        <taxon>Magnoliopsida</taxon>
        <taxon>eudicotyledons</taxon>
        <taxon>Gunneridae</taxon>
        <taxon>Pentapetalae</taxon>
        <taxon>rosids</taxon>
        <taxon>fabids</taxon>
        <taxon>Fabales</taxon>
        <taxon>Fabaceae</taxon>
        <taxon>Papilionoideae</taxon>
        <taxon>50 kb inversion clade</taxon>
        <taxon>NPAAA clade</taxon>
        <taxon>indigoferoid/millettioid clade</taxon>
        <taxon>Phaseoleae</taxon>
        <taxon>Glycine</taxon>
        <taxon>Glycine subgen. Soja</taxon>
    </lineage>
</organism>
<dbReference type="AlphaFoldDB" id="A0A445GHY2"/>
<evidence type="ECO:0000256" key="2">
    <source>
        <dbReference type="SAM" id="MobiDB-lite"/>
    </source>
</evidence>
<dbReference type="PROSITE" id="PS50104">
    <property type="entry name" value="TIR"/>
    <property type="match status" value="1"/>
</dbReference>
<dbReference type="InterPro" id="IPR000157">
    <property type="entry name" value="TIR_dom"/>
</dbReference>
<protein>
    <submittedName>
        <fullName evidence="4">TMV resistance protein N</fullName>
    </submittedName>
</protein>
<comment type="caution">
    <text evidence="4">The sequence shown here is derived from an EMBL/GenBank/DDBJ whole genome shotgun (WGS) entry which is preliminary data.</text>
</comment>
<proteinExistence type="predicted"/>
<keyword evidence="1" id="KW-0520">NAD</keyword>
<feature type="compositionally biased region" description="Low complexity" evidence="2">
    <location>
        <begin position="133"/>
        <end position="143"/>
    </location>
</feature>